<feature type="region of interest" description="Disordered" evidence="8">
    <location>
        <begin position="618"/>
        <end position="640"/>
    </location>
</feature>
<keyword evidence="11" id="KW-1185">Reference proteome</keyword>
<dbReference type="OrthoDB" id="25921at2759"/>
<comment type="caution">
    <text evidence="10">The sequence shown here is derived from an EMBL/GenBank/DDBJ whole genome shotgun (WGS) entry which is preliminary data.</text>
</comment>
<dbReference type="GO" id="GO:0000981">
    <property type="term" value="F:DNA-binding transcription factor activity, RNA polymerase II-specific"/>
    <property type="evidence" value="ECO:0007669"/>
    <property type="project" value="InterPro"/>
</dbReference>
<dbReference type="SUPFAM" id="SSF57701">
    <property type="entry name" value="Zn2/Cys6 DNA-binding domain"/>
    <property type="match status" value="1"/>
</dbReference>
<keyword evidence="5" id="KW-0238">DNA-binding</keyword>
<evidence type="ECO:0000313" key="10">
    <source>
        <dbReference type="EMBL" id="KAH7119061.1"/>
    </source>
</evidence>
<dbReference type="InterPro" id="IPR007219">
    <property type="entry name" value="XnlR_reg_dom"/>
</dbReference>
<dbReference type="InterPro" id="IPR052202">
    <property type="entry name" value="Yeast_MetPath_Reg"/>
</dbReference>
<evidence type="ECO:0000256" key="4">
    <source>
        <dbReference type="ARBA" id="ARBA00023015"/>
    </source>
</evidence>
<dbReference type="Gene3D" id="4.10.240.10">
    <property type="entry name" value="Zn(2)-C6 fungal-type DNA-binding domain"/>
    <property type="match status" value="1"/>
</dbReference>
<accession>A0A9P9DH19</accession>
<name>A0A9P9DH19_9PLEO</name>
<dbReference type="EMBL" id="JAGMWT010000012">
    <property type="protein sequence ID" value="KAH7119061.1"/>
    <property type="molecule type" value="Genomic_DNA"/>
</dbReference>
<comment type="subcellular location">
    <subcellularLocation>
        <location evidence="1">Nucleus</location>
    </subcellularLocation>
</comment>
<dbReference type="Proteomes" id="UP000700596">
    <property type="component" value="Unassembled WGS sequence"/>
</dbReference>
<feature type="compositionally biased region" description="Polar residues" evidence="8">
    <location>
        <begin position="124"/>
        <end position="135"/>
    </location>
</feature>
<dbReference type="PROSITE" id="PS50048">
    <property type="entry name" value="ZN2_CY6_FUNGAL_2"/>
    <property type="match status" value="1"/>
</dbReference>
<evidence type="ECO:0000313" key="11">
    <source>
        <dbReference type="Proteomes" id="UP000700596"/>
    </source>
</evidence>
<organism evidence="10 11">
    <name type="scientific">Dendryphion nanum</name>
    <dbReference type="NCBI Taxonomy" id="256645"/>
    <lineage>
        <taxon>Eukaryota</taxon>
        <taxon>Fungi</taxon>
        <taxon>Dikarya</taxon>
        <taxon>Ascomycota</taxon>
        <taxon>Pezizomycotina</taxon>
        <taxon>Dothideomycetes</taxon>
        <taxon>Pleosporomycetidae</taxon>
        <taxon>Pleosporales</taxon>
        <taxon>Torulaceae</taxon>
        <taxon>Dendryphion</taxon>
    </lineage>
</organism>
<dbReference type="AlphaFoldDB" id="A0A9P9DH19"/>
<dbReference type="InterPro" id="IPR001138">
    <property type="entry name" value="Zn2Cys6_DnaBD"/>
</dbReference>
<dbReference type="SMART" id="SM00066">
    <property type="entry name" value="GAL4"/>
    <property type="match status" value="1"/>
</dbReference>
<evidence type="ECO:0000256" key="1">
    <source>
        <dbReference type="ARBA" id="ARBA00004123"/>
    </source>
</evidence>
<dbReference type="Pfam" id="PF04082">
    <property type="entry name" value="Fungal_trans"/>
    <property type="match status" value="1"/>
</dbReference>
<dbReference type="GO" id="GO:0005634">
    <property type="term" value="C:nucleus"/>
    <property type="evidence" value="ECO:0007669"/>
    <property type="project" value="UniProtKB-SubCell"/>
</dbReference>
<dbReference type="GO" id="GO:0006351">
    <property type="term" value="P:DNA-templated transcription"/>
    <property type="evidence" value="ECO:0007669"/>
    <property type="project" value="InterPro"/>
</dbReference>
<evidence type="ECO:0000256" key="6">
    <source>
        <dbReference type="ARBA" id="ARBA00023163"/>
    </source>
</evidence>
<dbReference type="PANTHER" id="PTHR47782:SF1">
    <property type="entry name" value="PYRIMIDINE PATHWAY REGULATORY PROTEIN 1"/>
    <property type="match status" value="1"/>
</dbReference>
<dbReference type="PANTHER" id="PTHR47782">
    <property type="entry name" value="ZN(II)2CYS6 TRANSCRIPTION FACTOR (EUROFUNG)-RELATED"/>
    <property type="match status" value="1"/>
</dbReference>
<keyword evidence="3" id="KW-0862">Zinc</keyword>
<dbReference type="GO" id="GO:0008270">
    <property type="term" value="F:zinc ion binding"/>
    <property type="evidence" value="ECO:0007669"/>
    <property type="project" value="InterPro"/>
</dbReference>
<sequence length="733" mass="81908">MADREARRNPRLRLACSRCQRRKIRCDGQLPACNNCKKASAVCSDGESLRLRDVARDASTTVLKLKRRIECLESIIKERLPDVDLSQVADFDLSVPESLERDVSEPISGRVEESVLSTEPAHRGQNTADLPSVAQDSTSAHEIGLVSVGTNSDQRYVGPSSGYFLARMLLNVSPHRKERAFPRGSIESGYTKTSLIGELVEAAQGALPLPKKEHAVHLAYVYFDILHAQYPVLHEPSFMQTLDHIYQSENLNKDPYSAFQVYMVLALGSTILSRRARGHVPGESYCLSALQYFDQLNVENSLLGTQCLLLLLIFTIHSPYMKLNVWYLNYQCIAALLDLGLQRNTTTSSGISLVNQELRTRIFWVIFTLDRTIATMMGRPIGVRDEACELRLPQNLDDRVLAGLVSEDSINPNPISSITFSIHLFKLAKINSEIKYVANSIVREAPSYAYPAVLDIQDWHQGMLNRLDQWASDIPQGGNRYLYIRSICNLRYHSVRMLLLRPSPAIPKPSIESLLKCHDSASQTIRLFDELYKQDMLVHSWMTFHSLIFSTISLLYCIRAVPEIARSTEADVLMEYLGISLSILSATGEHWSGAKKCRFILDELGRSTLRWIKDLARPGPLSNDTKSGPSQPQRSHVGNGSGLSNIVSGNTIALPGSVDQYLPGFEQGHMDSNFHNIGINIPLGNDIWVGSLPNQFDFGGSHDIDSIMRNMFDGFIPYTQEFPHAPLPGGFDS</sequence>
<evidence type="ECO:0000256" key="3">
    <source>
        <dbReference type="ARBA" id="ARBA00022833"/>
    </source>
</evidence>
<dbReference type="Pfam" id="PF00172">
    <property type="entry name" value="Zn_clus"/>
    <property type="match status" value="1"/>
</dbReference>
<keyword evidence="6" id="KW-0804">Transcription</keyword>
<dbReference type="CDD" id="cd12148">
    <property type="entry name" value="fungal_TF_MHR"/>
    <property type="match status" value="1"/>
</dbReference>
<proteinExistence type="predicted"/>
<feature type="domain" description="Zn(2)-C6 fungal-type" evidence="9">
    <location>
        <begin position="15"/>
        <end position="45"/>
    </location>
</feature>
<feature type="region of interest" description="Disordered" evidence="8">
    <location>
        <begin position="104"/>
        <end position="135"/>
    </location>
</feature>
<dbReference type="SMART" id="SM00906">
    <property type="entry name" value="Fungal_trans"/>
    <property type="match status" value="1"/>
</dbReference>
<evidence type="ECO:0000259" key="9">
    <source>
        <dbReference type="PROSITE" id="PS50048"/>
    </source>
</evidence>
<dbReference type="InterPro" id="IPR036864">
    <property type="entry name" value="Zn2-C6_fun-type_DNA-bd_sf"/>
</dbReference>
<dbReference type="CDD" id="cd00067">
    <property type="entry name" value="GAL4"/>
    <property type="match status" value="1"/>
</dbReference>
<evidence type="ECO:0000256" key="2">
    <source>
        <dbReference type="ARBA" id="ARBA00022723"/>
    </source>
</evidence>
<protein>
    <submittedName>
        <fullName evidence="10">Fungal-specific transcription factor domain-containing protein</fullName>
    </submittedName>
</protein>
<evidence type="ECO:0000256" key="5">
    <source>
        <dbReference type="ARBA" id="ARBA00023125"/>
    </source>
</evidence>
<keyword evidence="2" id="KW-0479">Metal-binding</keyword>
<dbReference type="GO" id="GO:0045944">
    <property type="term" value="P:positive regulation of transcription by RNA polymerase II"/>
    <property type="evidence" value="ECO:0007669"/>
    <property type="project" value="TreeGrafter"/>
</dbReference>
<gene>
    <name evidence="10" type="ORF">B0J11DRAFT_83877</name>
</gene>
<reference evidence="10" key="1">
    <citation type="journal article" date="2021" name="Nat. Commun.">
        <title>Genetic determinants of endophytism in the Arabidopsis root mycobiome.</title>
        <authorList>
            <person name="Mesny F."/>
            <person name="Miyauchi S."/>
            <person name="Thiergart T."/>
            <person name="Pickel B."/>
            <person name="Atanasova L."/>
            <person name="Karlsson M."/>
            <person name="Huettel B."/>
            <person name="Barry K.W."/>
            <person name="Haridas S."/>
            <person name="Chen C."/>
            <person name="Bauer D."/>
            <person name="Andreopoulos W."/>
            <person name="Pangilinan J."/>
            <person name="LaButti K."/>
            <person name="Riley R."/>
            <person name="Lipzen A."/>
            <person name="Clum A."/>
            <person name="Drula E."/>
            <person name="Henrissat B."/>
            <person name="Kohler A."/>
            <person name="Grigoriev I.V."/>
            <person name="Martin F.M."/>
            <person name="Hacquard S."/>
        </authorList>
    </citation>
    <scope>NUCLEOTIDE SEQUENCE</scope>
    <source>
        <strain evidence="10">MPI-CAGE-CH-0243</strain>
    </source>
</reference>
<dbReference type="GO" id="GO:0043565">
    <property type="term" value="F:sequence-specific DNA binding"/>
    <property type="evidence" value="ECO:0007669"/>
    <property type="project" value="TreeGrafter"/>
</dbReference>
<feature type="compositionally biased region" description="Polar residues" evidence="8">
    <location>
        <begin position="622"/>
        <end position="640"/>
    </location>
</feature>
<keyword evidence="4" id="KW-0805">Transcription regulation</keyword>
<evidence type="ECO:0000256" key="7">
    <source>
        <dbReference type="ARBA" id="ARBA00023242"/>
    </source>
</evidence>
<keyword evidence="7" id="KW-0539">Nucleus</keyword>
<evidence type="ECO:0000256" key="8">
    <source>
        <dbReference type="SAM" id="MobiDB-lite"/>
    </source>
</evidence>